<evidence type="ECO:0000256" key="1">
    <source>
        <dbReference type="SAM" id="Phobius"/>
    </source>
</evidence>
<keyword evidence="1" id="KW-0812">Transmembrane</keyword>
<keyword evidence="3" id="KW-1185">Reference proteome</keyword>
<dbReference type="AlphaFoldDB" id="A0A6M0CFV6"/>
<evidence type="ECO:0008006" key="4">
    <source>
        <dbReference type="Google" id="ProtNLM"/>
    </source>
</evidence>
<protein>
    <recommendedName>
        <fullName evidence="4">Sugar transporter</fullName>
    </recommendedName>
</protein>
<feature type="transmembrane region" description="Helical" evidence="1">
    <location>
        <begin position="12"/>
        <end position="32"/>
    </location>
</feature>
<keyword evidence="1" id="KW-1133">Transmembrane helix</keyword>
<accession>A0A6M0CFV6</accession>
<proteinExistence type="predicted"/>
<keyword evidence="1" id="KW-0472">Membrane</keyword>
<comment type="caution">
    <text evidence="2">The sequence shown here is derived from an EMBL/GenBank/DDBJ whole genome shotgun (WGS) entry which is preliminary data.</text>
</comment>
<sequence length="140" mass="15956">MTTNSIKPNTWFWVIGIVALLWNLMGVSVYLMEAYNLLPIPEEHQSYYDDRPAWVTAGYAIAVFGGLFGCILLLMRRKLSKTVFIISLLGLLAQQTYNFFLSDIVELMGIQAIIFPIIVLIVAIFLIWHADNCAKKGWLR</sequence>
<name>A0A6M0CFV6_9FLAO</name>
<dbReference type="EMBL" id="JAABOQ010000002">
    <property type="protein sequence ID" value="NER16715.1"/>
    <property type="molecule type" value="Genomic_DNA"/>
</dbReference>
<organism evidence="2 3">
    <name type="scientific">Spongiivirga citrea</name>
    <dbReference type="NCBI Taxonomy" id="1481457"/>
    <lineage>
        <taxon>Bacteria</taxon>
        <taxon>Pseudomonadati</taxon>
        <taxon>Bacteroidota</taxon>
        <taxon>Flavobacteriia</taxon>
        <taxon>Flavobacteriales</taxon>
        <taxon>Flavobacteriaceae</taxon>
        <taxon>Spongiivirga</taxon>
    </lineage>
</organism>
<gene>
    <name evidence="2" type="ORF">GWK10_05800</name>
</gene>
<evidence type="ECO:0000313" key="2">
    <source>
        <dbReference type="EMBL" id="NER16715.1"/>
    </source>
</evidence>
<dbReference type="RefSeq" id="WP_164030141.1">
    <property type="nucleotide sequence ID" value="NZ_JAABOQ010000002.1"/>
</dbReference>
<dbReference type="Proteomes" id="UP000474296">
    <property type="component" value="Unassembled WGS sequence"/>
</dbReference>
<reference evidence="2 3" key="1">
    <citation type="submission" date="2020-01" db="EMBL/GenBank/DDBJ databases">
        <title>Spongiivirga citrea KCTC 32990T.</title>
        <authorList>
            <person name="Wang G."/>
        </authorList>
    </citation>
    <scope>NUCLEOTIDE SEQUENCE [LARGE SCALE GENOMIC DNA]</scope>
    <source>
        <strain evidence="2 3">KCTC 32990</strain>
    </source>
</reference>
<feature type="transmembrane region" description="Helical" evidence="1">
    <location>
        <begin position="52"/>
        <end position="75"/>
    </location>
</feature>
<feature type="transmembrane region" description="Helical" evidence="1">
    <location>
        <begin position="107"/>
        <end position="130"/>
    </location>
</feature>
<feature type="transmembrane region" description="Helical" evidence="1">
    <location>
        <begin position="82"/>
        <end position="101"/>
    </location>
</feature>
<evidence type="ECO:0000313" key="3">
    <source>
        <dbReference type="Proteomes" id="UP000474296"/>
    </source>
</evidence>